<feature type="transmembrane region" description="Helical" evidence="7">
    <location>
        <begin position="511"/>
        <end position="530"/>
    </location>
</feature>
<comment type="caution">
    <text evidence="11">The sequence shown here is derived from an EMBL/GenBank/DDBJ whole genome shotgun (WGS) entry which is preliminary data.</text>
</comment>
<feature type="transmembrane region" description="Helical" evidence="7">
    <location>
        <begin position="536"/>
        <end position="554"/>
    </location>
</feature>
<sequence>MKHALLAFLAVMLPLGAAAQIPLVPPAAEAPAETAAPEAPAAVTLDELIATLSDDASRADLLAQLETLREVETADEEVVPVPLAQRLADRSARAVEEGWRRARILAVEAARLPGLAVGFGRALLVPETAGMLWRLVAVIAATQVAMRLAHRGMLRWLVRQPLRRQGFVLPFRTRLRRFGMRMLSGVLAVLLGWVAGYAVALALGGGDVPQEAALYLNAYVVVGLFGIGLSAVVSRVPGTMTLSDLPLHAQKIIARRVRLVVATAVYGIMVAVPVAQALGGLPARNSVRTLVIVLSAAIALYAVARIRRAMGAVLDHEQAEAEARRRRRRGAEDGDVAADMGRASGRAWLAIWPWLAYAYVLGCFVIALTRPALMGALVIRGTVFTVIALVLVTVGQRLLRGARSAAAQAPAPEGAVGFRARLKGLAGPARIVLALVAFASAVLVLLDGWRIVDLGELLERPEVGARVWGLVSAAAIVVALVILWSAVSVWIDRKLAGTGMVTSRQRTLLALFRNAFTVALVIFGAMIALSELGIDIAPLIAGAGVVGLAIGFGAQKLVQDIITGIFIQLENAMDVGDVVTAGPITGAVEKLTIRSVGLRTLDGVYHIVPFSAVDVVSNFMRGFSFHVREMGVAYGENVPAVKAAMQEAFERLRRDPEQGPNVLGEFDMQGVTGFADSAVLVRARIKTLPGAHWGVGRLYDELLKAVFDERGIEIPFPHRQIMLSDDALKALSPRPQAAAE</sequence>
<feature type="transmembrane region" description="Helical" evidence="7">
    <location>
        <begin position="431"/>
        <end position="452"/>
    </location>
</feature>
<dbReference type="SUPFAM" id="SSF82689">
    <property type="entry name" value="Mechanosensitive channel protein MscS (YggB), C-terminal domain"/>
    <property type="match status" value="1"/>
</dbReference>
<feature type="transmembrane region" description="Helical" evidence="7">
    <location>
        <begin position="182"/>
        <end position="204"/>
    </location>
</feature>
<evidence type="ECO:0000256" key="2">
    <source>
        <dbReference type="ARBA" id="ARBA00008017"/>
    </source>
</evidence>
<dbReference type="SUPFAM" id="SSF50182">
    <property type="entry name" value="Sm-like ribonucleoproteins"/>
    <property type="match status" value="1"/>
</dbReference>
<comment type="subcellular location">
    <subcellularLocation>
        <location evidence="1">Cell membrane</location>
        <topology evidence="1">Multi-pass membrane protein</topology>
    </subcellularLocation>
</comment>
<evidence type="ECO:0000256" key="4">
    <source>
        <dbReference type="ARBA" id="ARBA00022692"/>
    </source>
</evidence>
<evidence type="ECO:0000313" key="12">
    <source>
        <dbReference type="Proteomes" id="UP000238801"/>
    </source>
</evidence>
<feature type="transmembrane region" description="Helical" evidence="7">
    <location>
        <begin position="347"/>
        <end position="367"/>
    </location>
</feature>
<feature type="transmembrane region" description="Helical" evidence="7">
    <location>
        <begin position="373"/>
        <end position="394"/>
    </location>
</feature>
<dbReference type="Gene3D" id="1.10.287.1260">
    <property type="match status" value="1"/>
</dbReference>
<comment type="similarity">
    <text evidence="2">Belongs to the MscS (TC 1.A.23) family.</text>
</comment>
<evidence type="ECO:0000256" key="1">
    <source>
        <dbReference type="ARBA" id="ARBA00004651"/>
    </source>
</evidence>
<evidence type="ECO:0000256" key="6">
    <source>
        <dbReference type="ARBA" id="ARBA00023136"/>
    </source>
</evidence>
<dbReference type="AlphaFoldDB" id="A0A2T0X6B3"/>
<dbReference type="EMBL" id="PVTT01000001">
    <property type="protein sequence ID" value="PRY94414.1"/>
    <property type="molecule type" value="Genomic_DNA"/>
</dbReference>
<feature type="transmembrane region" description="Helical" evidence="7">
    <location>
        <begin position="216"/>
        <end position="236"/>
    </location>
</feature>
<dbReference type="RefSeq" id="WP_106158916.1">
    <property type="nucleotide sequence ID" value="NZ_PVTT01000001.1"/>
</dbReference>
<dbReference type="InterPro" id="IPR011014">
    <property type="entry name" value="MscS_channel_TM-2"/>
</dbReference>
<evidence type="ECO:0000256" key="5">
    <source>
        <dbReference type="ARBA" id="ARBA00022989"/>
    </source>
</evidence>
<evidence type="ECO:0000256" key="3">
    <source>
        <dbReference type="ARBA" id="ARBA00022475"/>
    </source>
</evidence>
<keyword evidence="4 7" id="KW-0812">Transmembrane</keyword>
<dbReference type="Proteomes" id="UP000238801">
    <property type="component" value="Unassembled WGS sequence"/>
</dbReference>
<dbReference type="Pfam" id="PF00924">
    <property type="entry name" value="MS_channel_2nd"/>
    <property type="match status" value="1"/>
</dbReference>
<dbReference type="Gene3D" id="2.30.30.60">
    <property type="match status" value="1"/>
</dbReference>
<keyword evidence="8" id="KW-0732">Signal</keyword>
<organism evidence="11 12">
    <name type="scientific">Hasllibacter halocynthiae</name>
    <dbReference type="NCBI Taxonomy" id="595589"/>
    <lineage>
        <taxon>Bacteria</taxon>
        <taxon>Pseudomonadati</taxon>
        <taxon>Pseudomonadota</taxon>
        <taxon>Alphaproteobacteria</taxon>
        <taxon>Rhodobacterales</taxon>
        <taxon>Roseobacteraceae</taxon>
        <taxon>Hasllibacter</taxon>
    </lineage>
</organism>
<protein>
    <submittedName>
        <fullName evidence="11">Small-conductance mechanosensitive channel</fullName>
    </submittedName>
</protein>
<evidence type="ECO:0000259" key="9">
    <source>
        <dbReference type="Pfam" id="PF00924"/>
    </source>
</evidence>
<gene>
    <name evidence="11" type="ORF">BCF33_0001</name>
</gene>
<dbReference type="OrthoDB" id="9814206at2"/>
<proteinExistence type="inferred from homology"/>
<feature type="chain" id="PRO_5015448640" evidence="8">
    <location>
        <begin position="20"/>
        <end position="740"/>
    </location>
</feature>
<dbReference type="InterPro" id="IPR049142">
    <property type="entry name" value="MS_channel_1st"/>
</dbReference>
<dbReference type="InterPro" id="IPR011066">
    <property type="entry name" value="MscS_channel_C_sf"/>
</dbReference>
<dbReference type="GO" id="GO:0005886">
    <property type="term" value="C:plasma membrane"/>
    <property type="evidence" value="ECO:0007669"/>
    <property type="project" value="UniProtKB-SubCell"/>
</dbReference>
<feature type="transmembrane region" description="Helical" evidence="7">
    <location>
        <begin position="257"/>
        <end position="275"/>
    </location>
</feature>
<evidence type="ECO:0000256" key="8">
    <source>
        <dbReference type="SAM" id="SignalP"/>
    </source>
</evidence>
<keyword evidence="3" id="KW-1003">Cell membrane</keyword>
<keyword evidence="12" id="KW-1185">Reference proteome</keyword>
<evidence type="ECO:0000313" key="11">
    <source>
        <dbReference type="EMBL" id="PRY94414.1"/>
    </source>
</evidence>
<dbReference type="PANTHER" id="PTHR30460:SF0">
    <property type="entry name" value="MODERATE CONDUCTANCE MECHANOSENSITIVE CHANNEL YBIO"/>
    <property type="match status" value="1"/>
</dbReference>
<dbReference type="InterPro" id="IPR023408">
    <property type="entry name" value="MscS_beta-dom_sf"/>
</dbReference>
<feature type="domain" description="Mechanosensitive ion channel transmembrane helices 2/3" evidence="10">
    <location>
        <begin position="515"/>
        <end position="555"/>
    </location>
</feature>
<dbReference type="Pfam" id="PF21088">
    <property type="entry name" value="MS_channel_1st"/>
    <property type="match status" value="1"/>
</dbReference>
<dbReference type="SUPFAM" id="SSF82861">
    <property type="entry name" value="Mechanosensitive channel protein MscS (YggB), transmembrane region"/>
    <property type="match status" value="1"/>
</dbReference>
<name>A0A2T0X6B3_9RHOB</name>
<dbReference type="GO" id="GO:0008381">
    <property type="term" value="F:mechanosensitive monoatomic ion channel activity"/>
    <property type="evidence" value="ECO:0007669"/>
    <property type="project" value="InterPro"/>
</dbReference>
<dbReference type="InterPro" id="IPR045276">
    <property type="entry name" value="YbiO_bact"/>
</dbReference>
<keyword evidence="5 7" id="KW-1133">Transmembrane helix</keyword>
<feature type="transmembrane region" description="Helical" evidence="7">
    <location>
        <begin position="467"/>
        <end position="491"/>
    </location>
</feature>
<accession>A0A2T0X6B3</accession>
<evidence type="ECO:0000256" key="7">
    <source>
        <dbReference type="SAM" id="Phobius"/>
    </source>
</evidence>
<feature type="domain" description="Mechanosensitive ion channel MscS" evidence="9">
    <location>
        <begin position="557"/>
        <end position="613"/>
    </location>
</feature>
<keyword evidence="6 7" id="KW-0472">Membrane</keyword>
<dbReference type="InterPro" id="IPR010920">
    <property type="entry name" value="LSM_dom_sf"/>
</dbReference>
<evidence type="ECO:0000259" key="10">
    <source>
        <dbReference type="Pfam" id="PF21088"/>
    </source>
</evidence>
<dbReference type="InterPro" id="IPR006685">
    <property type="entry name" value="MscS_channel_2nd"/>
</dbReference>
<reference evidence="11 12" key="1">
    <citation type="submission" date="2018-03" db="EMBL/GenBank/DDBJ databases">
        <title>Genomic Encyclopedia of Archaeal and Bacterial Type Strains, Phase II (KMG-II): from individual species to whole genera.</title>
        <authorList>
            <person name="Goeker M."/>
        </authorList>
    </citation>
    <scope>NUCLEOTIDE SEQUENCE [LARGE SCALE GENOMIC DNA]</scope>
    <source>
        <strain evidence="11 12">DSM 29318</strain>
    </source>
</reference>
<feature type="transmembrane region" description="Helical" evidence="7">
    <location>
        <begin position="131"/>
        <end position="149"/>
    </location>
</feature>
<feature type="signal peptide" evidence="8">
    <location>
        <begin position="1"/>
        <end position="19"/>
    </location>
</feature>
<dbReference type="PANTHER" id="PTHR30460">
    <property type="entry name" value="MODERATE CONDUCTANCE MECHANOSENSITIVE CHANNEL YBIO"/>
    <property type="match status" value="1"/>
</dbReference>
<dbReference type="Gene3D" id="3.30.70.100">
    <property type="match status" value="1"/>
</dbReference>
<feature type="transmembrane region" description="Helical" evidence="7">
    <location>
        <begin position="287"/>
        <end position="304"/>
    </location>
</feature>